<keyword evidence="2" id="KW-1185">Reference proteome</keyword>
<organism evidence="1 2">
    <name type="scientific">Cuscuta europaea</name>
    <name type="common">European dodder</name>
    <dbReference type="NCBI Taxonomy" id="41803"/>
    <lineage>
        <taxon>Eukaryota</taxon>
        <taxon>Viridiplantae</taxon>
        <taxon>Streptophyta</taxon>
        <taxon>Embryophyta</taxon>
        <taxon>Tracheophyta</taxon>
        <taxon>Spermatophyta</taxon>
        <taxon>Magnoliopsida</taxon>
        <taxon>eudicotyledons</taxon>
        <taxon>Gunneridae</taxon>
        <taxon>Pentapetalae</taxon>
        <taxon>asterids</taxon>
        <taxon>lamiids</taxon>
        <taxon>Solanales</taxon>
        <taxon>Convolvulaceae</taxon>
        <taxon>Cuscuteae</taxon>
        <taxon>Cuscuta</taxon>
        <taxon>Cuscuta subgen. Cuscuta</taxon>
    </lineage>
</organism>
<dbReference type="AlphaFoldDB" id="A0A9P0ZDA7"/>
<name>A0A9P0ZDA7_CUSEU</name>
<evidence type="ECO:0000313" key="1">
    <source>
        <dbReference type="EMBL" id="CAH9096489.1"/>
    </source>
</evidence>
<dbReference type="Proteomes" id="UP001152484">
    <property type="component" value="Unassembled WGS sequence"/>
</dbReference>
<sequence length="59" mass="6778">MSGGVPKDREVSSKLGYVGWSTQGSGGILKTWLYRVEYPRIERLKLEPVVYTFARVERM</sequence>
<proteinExistence type="predicted"/>
<protein>
    <submittedName>
        <fullName evidence="1">Uncharacterized protein</fullName>
    </submittedName>
</protein>
<evidence type="ECO:0000313" key="2">
    <source>
        <dbReference type="Proteomes" id="UP001152484"/>
    </source>
</evidence>
<comment type="caution">
    <text evidence="1">The sequence shown here is derived from an EMBL/GenBank/DDBJ whole genome shotgun (WGS) entry which is preliminary data.</text>
</comment>
<accession>A0A9P0ZDA7</accession>
<reference evidence="1" key="1">
    <citation type="submission" date="2022-07" db="EMBL/GenBank/DDBJ databases">
        <authorList>
            <person name="Macas J."/>
            <person name="Novak P."/>
            <person name="Neumann P."/>
        </authorList>
    </citation>
    <scope>NUCLEOTIDE SEQUENCE</scope>
</reference>
<gene>
    <name evidence="1" type="ORF">CEURO_LOCUS13425</name>
</gene>
<dbReference type="EMBL" id="CAMAPE010000035">
    <property type="protein sequence ID" value="CAH9096489.1"/>
    <property type="molecule type" value="Genomic_DNA"/>
</dbReference>